<name>A0ABS6W275_9FLAO</name>
<evidence type="ECO:0000256" key="1">
    <source>
        <dbReference type="ARBA" id="ARBA00022729"/>
    </source>
</evidence>
<evidence type="ECO:0000313" key="3">
    <source>
        <dbReference type="EMBL" id="MBW2961935.1"/>
    </source>
</evidence>
<proteinExistence type="predicted"/>
<feature type="domain" description="DUF4174" evidence="2">
    <location>
        <begin position="7"/>
        <end position="119"/>
    </location>
</feature>
<keyword evidence="1" id="KW-0732">Signal</keyword>
<gene>
    <name evidence="3" type="ORF">KW502_08995</name>
</gene>
<organism evidence="3 4">
    <name type="scientific">Mesonia aestuariivivens</name>
    <dbReference type="NCBI Taxonomy" id="2796128"/>
    <lineage>
        <taxon>Bacteria</taxon>
        <taxon>Pseudomonadati</taxon>
        <taxon>Bacteroidota</taxon>
        <taxon>Flavobacteriia</taxon>
        <taxon>Flavobacteriales</taxon>
        <taxon>Flavobacteriaceae</taxon>
        <taxon>Mesonia</taxon>
    </lineage>
</organism>
<dbReference type="RefSeq" id="WP_219040222.1">
    <property type="nucleotide sequence ID" value="NZ_JAHWDF010000008.1"/>
</dbReference>
<sequence length="123" mass="14380">MTAQEISTYKWKNRLVLVLSSSTETADYQKQVQKLKENTEGLAERKIKVFQITPEKFTTDFSKNWKREPSLYDKFSTPNADFEIILIGLDGGKKLRQQQPISTEKLFSTIDVMPMRKAEMRRD</sequence>
<accession>A0ABS6W275</accession>
<evidence type="ECO:0000259" key="2">
    <source>
        <dbReference type="Pfam" id="PF13778"/>
    </source>
</evidence>
<dbReference type="EMBL" id="JAHWDF010000008">
    <property type="protein sequence ID" value="MBW2961935.1"/>
    <property type="molecule type" value="Genomic_DNA"/>
</dbReference>
<dbReference type="Pfam" id="PF13778">
    <property type="entry name" value="DUF4174"/>
    <property type="match status" value="1"/>
</dbReference>
<reference evidence="3 4" key="1">
    <citation type="submission" date="2021-07" db="EMBL/GenBank/DDBJ databases">
        <title>Mesonia aestuariivivens sp. nov., isolated from a tidal flat.</title>
        <authorList>
            <person name="Kim Y.-O."/>
            <person name="Yoon J.-H."/>
        </authorList>
    </citation>
    <scope>NUCLEOTIDE SEQUENCE [LARGE SCALE GENOMIC DNA]</scope>
    <source>
        <strain evidence="3 4">JHPTF-M18</strain>
    </source>
</reference>
<protein>
    <submittedName>
        <fullName evidence="3">DUF4174 domain-containing protein</fullName>
    </submittedName>
</protein>
<dbReference type="InterPro" id="IPR025232">
    <property type="entry name" value="DUF4174"/>
</dbReference>
<comment type="caution">
    <text evidence="3">The sequence shown here is derived from an EMBL/GenBank/DDBJ whole genome shotgun (WGS) entry which is preliminary data.</text>
</comment>
<keyword evidence="4" id="KW-1185">Reference proteome</keyword>
<dbReference type="Proteomes" id="UP000719267">
    <property type="component" value="Unassembled WGS sequence"/>
</dbReference>
<evidence type="ECO:0000313" key="4">
    <source>
        <dbReference type="Proteomes" id="UP000719267"/>
    </source>
</evidence>